<dbReference type="EMBL" id="AMFJ01000131">
    <property type="protein sequence ID" value="EKE29642.1"/>
    <property type="molecule type" value="Genomic_DNA"/>
</dbReference>
<dbReference type="Pfam" id="PF04073">
    <property type="entry name" value="tRNA_edit"/>
    <property type="match status" value="1"/>
</dbReference>
<proteinExistence type="predicted"/>
<dbReference type="InterPro" id="IPR036754">
    <property type="entry name" value="YbaK/aa-tRNA-synt-asso_dom_sf"/>
</dbReference>
<reference evidence="2" key="1">
    <citation type="journal article" date="2012" name="Science">
        <title>Fermentation, hydrogen, and sulfur metabolism in multiple uncultivated bacterial phyla.</title>
        <authorList>
            <person name="Wrighton K.C."/>
            <person name="Thomas B.C."/>
            <person name="Sharon I."/>
            <person name="Miller C.S."/>
            <person name="Castelle C.J."/>
            <person name="VerBerkmoes N.C."/>
            <person name="Wilkins M.J."/>
            <person name="Hettich R.L."/>
            <person name="Lipton M.S."/>
            <person name="Williams K.H."/>
            <person name="Long P.E."/>
            <person name="Banfield J.F."/>
        </authorList>
    </citation>
    <scope>NUCLEOTIDE SEQUENCE [LARGE SCALE GENOMIC DNA]</scope>
</reference>
<feature type="domain" description="YbaK/aminoacyl-tRNA synthetase-associated" evidence="1">
    <location>
        <begin position="47"/>
        <end position="146"/>
    </location>
</feature>
<evidence type="ECO:0000313" key="2">
    <source>
        <dbReference type="EMBL" id="EKE29642.1"/>
    </source>
</evidence>
<dbReference type="InterPro" id="IPR007214">
    <property type="entry name" value="YbaK/aa-tRNA-synth-assoc-dom"/>
</dbReference>
<dbReference type="GO" id="GO:0002161">
    <property type="term" value="F:aminoacyl-tRNA deacylase activity"/>
    <property type="evidence" value="ECO:0007669"/>
    <property type="project" value="InterPro"/>
</dbReference>
<organism evidence="2">
    <name type="scientific">uncultured bacterium</name>
    <name type="common">gcode 4</name>
    <dbReference type="NCBI Taxonomy" id="1234023"/>
    <lineage>
        <taxon>Bacteria</taxon>
        <taxon>environmental samples</taxon>
    </lineage>
</organism>
<accession>K2G5Y5</accession>
<sequence>MSDNHLRIKSILEELSIRFEEIEHEINHTCEESKKFRDDQWLVWLWSKNIVFHCKWKFYLVVTHWDKQIKARNFKKVFWSKDIRFASQEEITPIIGSMIWSIPPFGFLDNEIMIFVDAEIFKHGFFIFNPSIPTRSIRIPSRELKRIYWSLENEVRYFMHEDEKFEILSDSDVAEQIPYN</sequence>
<dbReference type="AlphaFoldDB" id="K2G5Y5"/>
<comment type="caution">
    <text evidence="2">The sequence shown here is derived from an EMBL/GenBank/DDBJ whole genome shotgun (WGS) entry which is preliminary data.</text>
</comment>
<name>K2G5Y5_9BACT</name>
<protein>
    <recommendedName>
        <fullName evidence="1">YbaK/aminoacyl-tRNA synthetase-associated domain-containing protein</fullName>
    </recommendedName>
</protein>
<dbReference type="SUPFAM" id="SSF55826">
    <property type="entry name" value="YbaK/ProRS associated domain"/>
    <property type="match status" value="1"/>
</dbReference>
<dbReference type="Gene3D" id="3.90.960.10">
    <property type="entry name" value="YbaK/aminoacyl-tRNA synthetase-associated domain"/>
    <property type="match status" value="1"/>
</dbReference>
<evidence type="ECO:0000259" key="1">
    <source>
        <dbReference type="Pfam" id="PF04073"/>
    </source>
</evidence>
<gene>
    <name evidence="2" type="ORF">ACD_2C00131G0012</name>
</gene>